<dbReference type="Pfam" id="PF00211">
    <property type="entry name" value="Guanylate_cyc"/>
    <property type="match status" value="1"/>
</dbReference>
<evidence type="ECO:0000313" key="4">
    <source>
        <dbReference type="EMBL" id="SMF93575.1"/>
    </source>
</evidence>
<gene>
    <name evidence="4" type="ORF">SAMN02949497_0862</name>
</gene>
<keyword evidence="2" id="KW-1133">Transmembrane helix</keyword>
<dbReference type="InterPro" id="IPR007890">
    <property type="entry name" value="CHASE2"/>
</dbReference>
<sequence length="755" mass="82717">MTGRERRTRPKFQLGWLPLLTALGGALFSLSPLRGPLEEGIGLGLLYALRGPASPPGEVAILGIDHESAQRLQAPDDPHNWPRHLHANILRNAQRGQAELLAFNIFFANASADPGADRTMAEAMRDLGRTVLTDYVKPRQLRSGLYVESLVEPTPELADAALATAPFLLPRDTLSASSAFLTFFGDEERRATLPTLLMLAYIQRTHCAELGAWLGSADPELARIAAQAPPCQTRPKEFEPTLRLLIEQFRARPELGTDLEQALLNSRFPAATRRLLRSWAGVLAGGEVRYFNHYGPSHSFPILSYQDWVGDPPESTLATLAGKIVLVGYLEDFQPESTEGLFYTPFSAISSVELAATALANLLEDKWVRPAFSPVGEGLWLLLWGGVLGLCAMRRSAAQGFALILGLGGLYLAAASTLFGLRGDWLPLVAPLGLQLPIALLTWGWLNYVRRAERERTMQSVIHRFIPVDVFSQLSRHEDSATLPNYGRMAQGICLATDAGRYTALAETLEPMALARLMNAYYAALFEPVTRHGGWVSDVVGDAMLAIWIARDDDPGAVEARANALAAASEIRRAVRRFEKNHELVFPVRLGIHYGELRIGYVGTAERGEIRAVGDTVNIAARLEGLNKLLGTHSLVSERTLEDLPDAGTRSLGAFLLAGKSKPISVAELITDPESGPCPELRQRFADALALFNEDRWQEAHAAFTLLNLQFPDDGPTRFYYKTCQGYLAEPPQASDTPGIAVEKPPPAELFNQKK</sequence>
<dbReference type="STRING" id="1760988.SAMN02949497_0862"/>
<dbReference type="GO" id="GO:0035556">
    <property type="term" value="P:intracellular signal transduction"/>
    <property type="evidence" value="ECO:0007669"/>
    <property type="project" value="InterPro"/>
</dbReference>
<dbReference type="Pfam" id="PF05226">
    <property type="entry name" value="CHASE2"/>
    <property type="match status" value="1"/>
</dbReference>
<dbReference type="SMART" id="SM01080">
    <property type="entry name" value="CHASE2"/>
    <property type="match status" value="1"/>
</dbReference>
<accession>A0A1Y6D0R9</accession>
<dbReference type="PANTHER" id="PTHR43081:SF1">
    <property type="entry name" value="ADENYLATE CYCLASE, TERMINAL-DIFFERENTIATION SPECIFIC"/>
    <property type="match status" value="1"/>
</dbReference>
<feature type="region of interest" description="Disordered" evidence="1">
    <location>
        <begin position="732"/>
        <end position="755"/>
    </location>
</feature>
<proteinExistence type="predicted"/>
<evidence type="ECO:0000256" key="2">
    <source>
        <dbReference type="SAM" id="Phobius"/>
    </source>
</evidence>
<dbReference type="Proteomes" id="UP000192923">
    <property type="component" value="Unassembled WGS sequence"/>
</dbReference>
<feature type="transmembrane region" description="Helical" evidence="2">
    <location>
        <begin position="371"/>
        <end position="393"/>
    </location>
</feature>
<evidence type="ECO:0000256" key="1">
    <source>
        <dbReference type="SAM" id="MobiDB-lite"/>
    </source>
</evidence>
<protein>
    <submittedName>
        <fullName evidence="4">Adenylate cyclase</fullName>
    </submittedName>
</protein>
<dbReference type="OrthoDB" id="9806704at2"/>
<dbReference type="GO" id="GO:0004016">
    <property type="term" value="F:adenylate cyclase activity"/>
    <property type="evidence" value="ECO:0007669"/>
    <property type="project" value="UniProtKB-ARBA"/>
</dbReference>
<dbReference type="PROSITE" id="PS50125">
    <property type="entry name" value="GUANYLATE_CYCLASE_2"/>
    <property type="match status" value="1"/>
</dbReference>
<evidence type="ECO:0000259" key="3">
    <source>
        <dbReference type="PROSITE" id="PS50125"/>
    </source>
</evidence>
<name>A0A1Y6D0R9_9GAMM</name>
<dbReference type="InterPro" id="IPR029787">
    <property type="entry name" value="Nucleotide_cyclase"/>
</dbReference>
<evidence type="ECO:0000313" key="5">
    <source>
        <dbReference type="Proteomes" id="UP000192923"/>
    </source>
</evidence>
<feature type="transmembrane region" description="Helical" evidence="2">
    <location>
        <begin position="425"/>
        <end position="446"/>
    </location>
</feature>
<dbReference type="GO" id="GO:0009190">
    <property type="term" value="P:cyclic nucleotide biosynthetic process"/>
    <property type="evidence" value="ECO:0007669"/>
    <property type="project" value="InterPro"/>
</dbReference>
<organism evidence="4 5">
    <name type="scientific">Methylomagnum ishizawai</name>
    <dbReference type="NCBI Taxonomy" id="1760988"/>
    <lineage>
        <taxon>Bacteria</taxon>
        <taxon>Pseudomonadati</taxon>
        <taxon>Pseudomonadota</taxon>
        <taxon>Gammaproteobacteria</taxon>
        <taxon>Methylococcales</taxon>
        <taxon>Methylococcaceae</taxon>
        <taxon>Methylomagnum</taxon>
    </lineage>
</organism>
<dbReference type="InterPro" id="IPR050697">
    <property type="entry name" value="Adenylyl/Guanylyl_Cyclase_3/4"/>
</dbReference>
<dbReference type="Gene3D" id="3.30.70.1230">
    <property type="entry name" value="Nucleotide cyclase"/>
    <property type="match status" value="1"/>
</dbReference>
<dbReference type="RefSeq" id="WP_085210269.1">
    <property type="nucleotide sequence ID" value="NZ_FXAM01000001.1"/>
</dbReference>
<dbReference type="SMART" id="SM00044">
    <property type="entry name" value="CYCc"/>
    <property type="match status" value="1"/>
</dbReference>
<dbReference type="AlphaFoldDB" id="A0A1Y6D0R9"/>
<keyword evidence="2" id="KW-0812">Transmembrane</keyword>
<dbReference type="EMBL" id="FXAM01000001">
    <property type="protein sequence ID" value="SMF93575.1"/>
    <property type="molecule type" value="Genomic_DNA"/>
</dbReference>
<dbReference type="PANTHER" id="PTHR43081">
    <property type="entry name" value="ADENYLATE CYCLASE, TERMINAL-DIFFERENTIATION SPECIFIC-RELATED"/>
    <property type="match status" value="1"/>
</dbReference>
<dbReference type="SUPFAM" id="SSF55073">
    <property type="entry name" value="Nucleotide cyclase"/>
    <property type="match status" value="1"/>
</dbReference>
<feature type="domain" description="Guanylate cyclase" evidence="3">
    <location>
        <begin position="493"/>
        <end position="624"/>
    </location>
</feature>
<reference evidence="4 5" key="1">
    <citation type="submission" date="2016-12" db="EMBL/GenBank/DDBJ databases">
        <authorList>
            <person name="Song W.-J."/>
            <person name="Kurnit D.M."/>
        </authorList>
    </citation>
    <scope>NUCLEOTIDE SEQUENCE [LARGE SCALE GENOMIC DNA]</scope>
    <source>
        <strain evidence="4 5">175</strain>
    </source>
</reference>
<keyword evidence="2" id="KW-0472">Membrane</keyword>
<feature type="transmembrane region" description="Helical" evidence="2">
    <location>
        <begin position="400"/>
        <end position="419"/>
    </location>
</feature>
<dbReference type="CDD" id="cd07302">
    <property type="entry name" value="CHD"/>
    <property type="match status" value="1"/>
</dbReference>
<keyword evidence="5" id="KW-1185">Reference proteome</keyword>
<dbReference type="InterPro" id="IPR001054">
    <property type="entry name" value="A/G_cyclase"/>
</dbReference>